<dbReference type="RefSeq" id="WP_387896532.1">
    <property type="nucleotide sequence ID" value="NZ_JBIAPK010000006.1"/>
</dbReference>
<sequence>MHYFPTKNDLLTAVLELRGQWDVAQVLRTGDSAPTRLDLLAGLVEYNTDRPAIVQVFTVLAADSVTENHPAKPYLQERYGHVRDGVAASLRQEFGEQLPGGLSPEHLAPLVVAAMDGLQLRWLLNREGRHARPVPGDADPAPGCSGAQETIPER</sequence>
<protein>
    <submittedName>
        <fullName evidence="2">TetR family transcriptional regulator</fullName>
    </submittedName>
</protein>
<keyword evidence="3" id="KW-1185">Reference proteome</keyword>
<dbReference type="Proteomes" id="UP001601976">
    <property type="component" value="Unassembled WGS sequence"/>
</dbReference>
<evidence type="ECO:0000313" key="3">
    <source>
        <dbReference type="Proteomes" id="UP001601976"/>
    </source>
</evidence>
<organism evidence="2 3">
    <name type="scientific">Streptomyces flavidovirens</name>
    <dbReference type="NCBI Taxonomy" id="67298"/>
    <lineage>
        <taxon>Bacteria</taxon>
        <taxon>Bacillati</taxon>
        <taxon>Actinomycetota</taxon>
        <taxon>Actinomycetes</taxon>
        <taxon>Kitasatosporales</taxon>
        <taxon>Streptomycetaceae</taxon>
        <taxon>Streptomyces</taxon>
    </lineage>
</organism>
<dbReference type="Gene3D" id="1.10.357.10">
    <property type="entry name" value="Tetracycline Repressor, domain 2"/>
    <property type="match status" value="1"/>
</dbReference>
<comment type="caution">
    <text evidence="2">The sequence shown here is derived from an EMBL/GenBank/DDBJ whole genome shotgun (WGS) entry which is preliminary data.</text>
</comment>
<dbReference type="SUPFAM" id="SSF48498">
    <property type="entry name" value="Tetracyclin repressor-like, C-terminal domain"/>
    <property type="match status" value="1"/>
</dbReference>
<feature type="region of interest" description="Disordered" evidence="1">
    <location>
        <begin position="131"/>
        <end position="154"/>
    </location>
</feature>
<dbReference type="InterPro" id="IPR036271">
    <property type="entry name" value="Tet_transcr_reg_TetR-rel_C_sf"/>
</dbReference>
<evidence type="ECO:0000256" key="1">
    <source>
        <dbReference type="SAM" id="MobiDB-lite"/>
    </source>
</evidence>
<accession>A0ABW6RIJ8</accession>
<evidence type="ECO:0000313" key="2">
    <source>
        <dbReference type="EMBL" id="MFF3341370.1"/>
    </source>
</evidence>
<gene>
    <name evidence="2" type="ORF">ACFYWW_21990</name>
</gene>
<proteinExistence type="predicted"/>
<name>A0ABW6RIJ8_9ACTN</name>
<dbReference type="EMBL" id="JBIAPK010000006">
    <property type="protein sequence ID" value="MFF3341370.1"/>
    <property type="molecule type" value="Genomic_DNA"/>
</dbReference>
<reference evidence="2 3" key="1">
    <citation type="submission" date="2024-10" db="EMBL/GenBank/DDBJ databases">
        <title>The Natural Products Discovery Center: Release of the First 8490 Sequenced Strains for Exploring Actinobacteria Biosynthetic Diversity.</title>
        <authorList>
            <person name="Kalkreuter E."/>
            <person name="Kautsar S.A."/>
            <person name="Yang D."/>
            <person name="Bader C.D."/>
            <person name="Teijaro C.N."/>
            <person name="Fluegel L."/>
            <person name="Davis C.M."/>
            <person name="Simpson J.R."/>
            <person name="Lauterbach L."/>
            <person name="Steele A.D."/>
            <person name="Gui C."/>
            <person name="Meng S."/>
            <person name="Li G."/>
            <person name="Viehrig K."/>
            <person name="Ye F."/>
            <person name="Su P."/>
            <person name="Kiefer A.F."/>
            <person name="Nichols A."/>
            <person name="Cepeda A.J."/>
            <person name="Yan W."/>
            <person name="Fan B."/>
            <person name="Jiang Y."/>
            <person name="Adhikari A."/>
            <person name="Zheng C.-J."/>
            <person name="Schuster L."/>
            <person name="Cowan T.M."/>
            <person name="Smanski M.J."/>
            <person name="Chevrette M.G."/>
            <person name="De Carvalho L.P.S."/>
            <person name="Shen B."/>
        </authorList>
    </citation>
    <scope>NUCLEOTIDE SEQUENCE [LARGE SCALE GENOMIC DNA]</scope>
    <source>
        <strain evidence="2 3">NPDC003029</strain>
    </source>
</reference>